<dbReference type="EMBL" id="MU251262">
    <property type="protein sequence ID" value="KAG9252393.1"/>
    <property type="molecule type" value="Genomic_DNA"/>
</dbReference>
<dbReference type="PANTHER" id="PTHR37450">
    <property type="entry name" value="CIPC PROTEIN"/>
    <property type="match status" value="1"/>
</dbReference>
<evidence type="ECO:0000313" key="1">
    <source>
        <dbReference type="EMBL" id="KAG9252393.1"/>
    </source>
</evidence>
<dbReference type="PANTHER" id="PTHR37450:SF1">
    <property type="entry name" value="CIPC PROTEIN"/>
    <property type="match status" value="1"/>
</dbReference>
<reference evidence="1" key="1">
    <citation type="journal article" date="2021" name="IMA Fungus">
        <title>Genomic characterization of three marine fungi, including Emericellopsis atlantica sp. nov. with signatures of a generalist lifestyle and marine biomass degradation.</title>
        <authorList>
            <person name="Hagestad O.C."/>
            <person name="Hou L."/>
            <person name="Andersen J.H."/>
            <person name="Hansen E.H."/>
            <person name="Altermark B."/>
            <person name="Li C."/>
            <person name="Kuhnert E."/>
            <person name="Cox R.J."/>
            <person name="Crous P.W."/>
            <person name="Spatafora J.W."/>
            <person name="Lail K."/>
            <person name="Amirebrahimi M."/>
            <person name="Lipzen A."/>
            <person name="Pangilinan J."/>
            <person name="Andreopoulos W."/>
            <person name="Hayes R.D."/>
            <person name="Ng V."/>
            <person name="Grigoriev I.V."/>
            <person name="Jackson S.A."/>
            <person name="Sutton T.D.S."/>
            <person name="Dobson A.D.W."/>
            <person name="Rama T."/>
        </authorList>
    </citation>
    <scope>NUCLEOTIDE SEQUENCE</scope>
    <source>
        <strain evidence="1">TS7</strain>
    </source>
</reference>
<dbReference type="GeneID" id="70289167"/>
<keyword evidence="2" id="KW-1185">Reference proteome</keyword>
<proteinExistence type="predicted"/>
<sequence>MFDFDDARKKHDEAYEGGHKGHLSHEVVAGGVAFEAMKKWEDHQRAEGKPVSHGFAKEALTSFTGAEMDKWAESKGMNHVDKEKAKHSAKHQAQDLYDQQYGGQDAYDPSVQAYWHIDDC</sequence>
<dbReference type="InterPro" id="IPR022234">
    <property type="entry name" value="DUF3759"/>
</dbReference>
<accession>A0A9P7ZJ02</accession>
<dbReference type="Pfam" id="PF12585">
    <property type="entry name" value="DUF3759"/>
    <property type="match status" value="1"/>
</dbReference>
<organism evidence="1 2">
    <name type="scientific">Emericellopsis atlantica</name>
    <dbReference type="NCBI Taxonomy" id="2614577"/>
    <lineage>
        <taxon>Eukaryota</taxon>
        <taxon>Fungi</taxon>
        <taxon>Dikarya</taxon>
        <taxon>Ascomycota</taxon>
        <taxon>Pezizomycotina</taxon>
        <taxon>Sordariomycetes</taxon>
        <taxon>Hypocreomycetidae</taxon>
        <taxon>Hypocreales</taxon>
        <taxon>Bionectriaceae</taxon>
        <taxon>Emericellopsis</taxon>
    </lineage>
</organism>
<evidence type="ECO:0000313" key="2">
    <source>
        <dbReference type="Proteomes" id="UP000887229"/>
    </source>
</evidence>
<dbReference type="AlphaFoldDB" id="A0A9P7ZJ02"/>
<protein>
    <submittedName>
        <fullName evidence="1">CipC protein</fullName>
    </submittedName>
</protein>
<gene>
    <name evidence="1" type="ORF">F5Z01DRAFT_226489</name>
</gene>
<dbReference type="RefSeq" id="XP_046116317.1">
    <property type="nucleotide sequence ID" value="XM_046258264.1"/>
</dbReference>
<comment type="caution">
    <text evidence="1">The sequence shown here is derived from an EMBL/GenBank/DDBJ whole genome shotgun (WGS) entry which is preliminary data.</text>
</comment>
<name>A0A9P7ZJ02_9HYPO</name>
<dbReference type="OrthoDB" id="9895617at2759"/>
<dbReference type="Proteomes" id="UP000887229">
    <property type="component" value="Unassembled WGS sequence"/>
</dbReference>